<dbReference type="InterPro" id="IPR002201">
    <property type="entry name" value="Glyco_trans_9"/>
</dbReference>
<name>A0A7W4JS32_9PROT</name>
<dbReference type="Gene3D" id="3.40.50.2000">
    <property type="entry name" value="Glycogen Phosphorylase B"/>
    <property type="match status" value="2"/>
</dbReference>
<dbReference type="RefSeq" id="WP_183119045.1">
    <property type="nucleotide sequence ID" value="NZ_JABEQF010000005.1"/>
</dbReference>
<dbReference type="GO" id="GO:0008713">
    <property type="term" value="F:ADP-heptose-lipopolysaccharide heptosyltransferase activity"/>
    <property type="evidence" value="ECO:0007669"/>
    <property type="project" value="TreeGrafter"/>
</dbReference>
<dbReference type="Proteomes" id="UP000555756">
    <property type="component" value="Unassembled WGS sequence"/>
</dbReference>
<dbReference type="SUPFAM" id="SSF53756">
    <property type="entry name" value="UDP-Glycosyltransferase/glycogen phosphorylase"/>
    <property type="match status" value="1"/>
</dbReference>
<dbReference type="Pfam" id="PF01075">
    <property type="entry name" value="Glyco_transf_9"/>
    <property type="match status" value="1"/>
</dbReference>
<reference evidence="3 4" key="1">
    <citation type="submission" date="2020-04" db="EMBL/GenBank/DDBJ databases">
        <title>Description of novel Gluconacetobacter.</title>
        <authorList>
            <person name="Sombolestani A."/>
        </authorList>
    </citation>
    <scope>NUCLEOTIDE SEQUENCE [LARGE SCALE GENOMIC DNA]</scope>
    <source>
        <strain evidence="3 4">LMG 21311</strain>
    </source>
</reference>
<dbReference type="GO" id="GO:0009244">
    <property type="term" value="P:lipopolysaccharide core region biosynthetic process"/>
    <property type="evidence" value="ECO:0007669"/>
    <property type="project" value="TreeGrafter"/>
</dbReference>
<proteinExistence type="predicted"/>
<gene>
    <name evidence="3" type="ORF">HLH34_07745</name>
</gene>
<dbReference type="AlphaFoldDB" id="A0A7W4JS32"/>
<evidence type="ECO:0000256" key="2">
    <source>
        <dbReference type="ARBA" id="ARBA00022679"/>
    </source>
</evidence>
<dbReference type="PANTHER" id="PTHR30160:SF1">
    <property type="entry name" value="LIPOPOLYSACCHARIDE 1,2-N-ACETYLGLUCOSAMINETRANSFERASE-RELATED"/>
    <property type="match status" value="1"/>
</dbReference>
<evidence type="ECO:0000313" key="3">
    <source>
        <dbReference type="EMBL" id="MBB2189859.1"/>
    </source>
</evidence>
<keyword evidence="1" id="KW-0328">Glycosyltransferase</keyword>
<accession>A0A7W4JS32</accession>
<sequence length="311" mass="32828">MRILFITSTRLGDAVLSTGLLDVLLARYPQARFTIACGPVAAALFDAMPRRDRTIVVTKRRYDLHWLSLWRDCVGTRWDLCVDLRGSAVTLFLPARRRAIMRGGRRQGARIMHLGGVLGLSPPPLPVMWTAPADRAQARALLPDGIRWLALAPTANWAGKIWPAERFVALARTLQAQRGPLRPVILYGPGEAERAMASAVLSALPDAVDAGGHFTLPQVAALLARCQGFIGNDSGLMHLSAAVGTPTLGLFGPSRMSEYGPVGRCARGIAAPGPEGSAPIAGLEVAAVADAAIGLLDDAGPVPDGAMSVVA</sequence>
<dbReference type="EMBL" id="JABEQF010000005">
    <property type="protein sequence ID" value="MBB2189859.1"/>
    <property type="molecule type" value="Genomic_DNA"/>
</dbReference>
<evidence type="ECO:0000256" key="1">
    <source>
        <dbReference type="ARBA" id="ARBA00022676"/>
    </source>
</evidence>
<evidence type="ECO:0000313" key="4">
    <source>
        <dbReference type="Proteomes" id="UP000555756"/>
    </source>
</evidence>
<dbReference type="InterPro" id="IPR051199">
    <property type="entry name" value="LPS_LOS_Heptosyltrfase"/>
</dbReference>
<keyword evidence="4" id="KW-1185">Reference proteome</keyword>
<comment type="caution">
    <text evidence="3">The sequence shown here is derived from an EMBL/GenBank/DDBJ whole genome shotgun (WGS) entry which is preliminary data.</text>
</comment>
<protein>
    <submittedName>
        <fullName evidence="3">Glycosyltransferase family 9 protein</fullName>
    </submittedName>
</protein>
<dbReference type="GO" id="GO:0005829">
    <property type="term" value="C:cytosol"/>
    <property type="evidence" value="ECO:0007669"/>
    <property type="project" value="TreeGrafter"/>
</dbReference>
<keyword evidence="2 3" id="KW-0808">Transferase</keyword>
<dbReference type="PANTHER" id="PTHR30160">
    <property type="entry name" value="TETRAACYLDISACCHARIDE 4'-KINASE-RELATED"/>
    <property type="match status" value="1"/>
</dbReference>
<organism evidence="3 4">
    <name type="scientific">Gluconacetobacter azotocaptans</name>
    <dbReference type="NCBI Taxonomy" id="142834"/>
    <lineage>
        <taxon>Bacteria</taxon>
        <taxon>Pseudomonadati</taxon>
        <taxon>Pseudomonadota</taxon>
        <taxon>Alphaproteobacteria</taxon>
        <taxon>Acetobacterales</taxon>
        <taxon>Acetobacteraceae</taxon>
        <taxon>Gluconacetobacter</taxon>
    </lineage>
</organism>
<dbReference type="CDD" id="cd03789">
    <property type="entry name" value="GT9_LPS_heptosyltransferase"/>
    <property type="match status" value="1"/>
</dbReference>